<feature type="transmembrane region" description="Helical" evidence="9">
    <location>
        <begin position="437"/>
        <end position="453"/>
    </location>
</feature>
<dbReference type="GO" id="GO:0005615">
    <property type="term" value="C:extracellular space"/>
    <property type="evidence" value="ECO:0007669"/>
    <property type="project" value="TreeGrafter"/>
</dbReference>
<evidence type="ECO:0000256" key="2">
    <source>
        <dbReference type="ARBA" id="ARBA00004127"/>
    </source>
</evidence>
<comment type="similarity">
    <text evidence="4">Belongs to the PRA1 family.</text>
</comment>
<dbReference type="PANTHER" id="PTHR11954">
    <property type="entry name" value="D-DOPACHROME DECARBOXYLASE"/>
    <property type="match status" value="1"/>
</dbReference>
<evidence type="ECO:0000256" key="4">
    <source>
        <dbReference type="ARBA" id="ARBA00006483"/>
    </source>
</evidence>
<dbReference type="GO" id="GO:0050178">
    <property type="term" value="F:phenylpyruvate tautomerase activity"/>
    <property type="evidence" value="ECO:0007669"/>
    <property type="project" value="TreeGrafter"/>
</dbReference>
<dbReference type="AlphaFoldDB" id="A0A4Y1RPQ9"/>
<comment type="function">
    <text evidence="1">May be involved in both secretory and endocytic intracellular trafficking in the endosomal/prevacuolar compartments.</text>
</comment>
<keyword evidence="6 9" id="KW-1133">Transmembrane helix</keyword>
<keyword evidence="7 9" id="KW-0472">Membrane</keyword>
<evidence type="ECO:0000256" key="6">
    <source>
        <dbReference type="ARBA" id="ARBA00022989"/>
    </source>
</evidence>
<dbReference type="Pfam" id="PF03208">
    <property type="entry name" value="PRA1"/>
    <property type="match status" value="1"/>
</dbReference>
<evidence type="ECO:0000313" key="10">
    <source>
        <dbReference type="EMBL" id="BBH06314.1"/>
    </source>
</evidence>
<dbReference type="InterPro" id="IPR004895">
    <property type="entry name" value="Prenylated_rab_accept_PRA1"/>
</dbReference>
<evidence type="ECO:0000256" key="7">
    <source>
        <dbReference type="ARBA" id="ARBA00023136"/>
    </source>
</evidence>
<accession>A0A4Y1RPQ9</accession>
<evidence type="ECO:0000256" key="9">
    <source>
        <dbReference type="SAM" id="Phobius"/>
    </source>
</evidence>
<feature type="transmembrane region" description="Helical" evidence="9">
    <location>
        <begin position="473"/>
        <end position="506"/>
    </location>
</feature>
<dbReference type="Pfam" id="PF01187">
    <property type="entry name" value="MIF"/>
    <property type="match status" value="1"/>
</dbReference>
<comment type="subcellular location">
    <subcellularLocation>
        <location evidence="2">Endomembrane system</location>
        <topology evidence="2">Multi-pass membrane protein</topology>
    </subcellularLocation>
</comment>
<reference evidence="10" key="1">
    <citation type="journal article" date="2019" name="Science">
        <title>Mutation of a bHLH transcription factor allowed almond domestication.</title>
        <authorList>
            <person name="Sanchez-Perez R."/>
            <person name="Pavan S."/>
            <person name="Mazzeo R."/>
            <person name="Moldovan C."/>
            <person name="Aiese Cigliano R."/>
            <person name="Del Cueto J."/>
            <person name="Ricciardi F."/>
            <person name="Lotti C."/>
            <person name="Ricciardi L."/>
            <person name="Dicenta F."/>
            <person name="Lopez-Marques R.L."/>
            <person name="Lindberg Moller B."/>
        </authorList>
    </citation>
    <scope>NUCLEOTIDE SEQUENCE</scope>
</reference>
<feature type="transmembrane region" description="Helical" evidence="9">
    <location>
        <begin position="540"/>
        <end position="563"/>
    </location>
</feature>
<dbReference type="GO" id="GO:0016192">
    <property type="term" value="P:vesicle-mediated transport"/>
    <property type="evidence" value="ECO:0007669"/>
    <property type="project" value="UniProtKB-ARBA"/>
</dbReference>
<dbReference type="SUPFAM" id="SSF55331">
    <property type="entry name" value="Tautomerase/MIF"/>
    <property type="match status" value="1"/>
</dbReference>
<feature type="region of interest" description="Disordered" evidence="8">
    <location>
        <begin position="283"/>
        <end position="354"/>
    </location>
</feature>
<name>A0A4Y1RPQ9_PRUDU</name>
<dbReference type="InterPro" id="IPR014347">
    <property type="entry name" value="Tautomerase/MIF_sf"/>
</dbReference>
<feature type="compositionally biased region" description="Basic and acidic residues" evidence="8">
    <location>
        <begin position="283"/>
        <end position="295"/>
    </location>
</feature>
<sequence>MVLLKGSVPISFGRSTSEPAAYGELVAMGGINKPVKRQLIATLAQSWRPGFQSQRPDFFLKRDIGDHSFGCSSSIYRAMLSHEAVECERVSETKTMPCLNISANVSLEGVDTSSILSEATSTVAKIISKPEAYVMIVLKGSVPIAFGGTEQPAAYGELVSIGGLNPDVNKKLSAAIAAILETKLSVPKSRFFLKFYDTKASHPTFSSPSKSRICTVFACFTPELDHVNKVPTLDGMGPPSKARVTIGAAVHVDWRYIIQIQNPPVKRVEIENSRVISFHPAFDGERVKTKQEEPPHPLPSFPYKPKKPPKSLKTKIHNIRSEIRSDPPTRNVEPNPPPILPVSTTSTTTAGSVQSQAPIATPAFRAFLTHIAENLRNGLSQRRPWTELFDRSAFAKPESLSEATGRVRKNYSYFRVNYLATVALIVAVSLFTHPFSLLVLLGLLAGWLFLYLFRPSDQPLVIFGRTFSDTQTLWGLIAFSIFVVFLTSVGSLLISALLVGAAVVFAHGAFRVPEDLFLDEQEPTASTGFLSFLNGAASNVAAATAPAVIAARVDLIYLLPIVVGSRSR</sequence>
<dbReference type="EMBL" id="AP019302">
    <property type="protein sequence ID" value="BBH06314.1"/>
    <property type="molecule type" value="Genomic_DNA"/>
</dbReference>
<dbReference type="FunFam" id="3.30.429.10:FF:000004">
    <property type="entry name" value="Tautomerase/MIF superfamily protein"/>
    <property type="match status" value="1"/>
</dbReference>
<evidence type="ECO:0000256" key="1">
    <source>
        <dbReference type="ARBA" id="ARBA00002501"/>
    </source>
</evidence>
<dbReference type="Gene3D" id="3.30.429.10">
    <property type="entry name" value="Macrophage Migration Inhibitory Factor"/>
    <property type="match status" value="2"/>
</dbReference>
<comment type="similarity">
    <text evidence="3">Belongs to the MIF family.</text>
</comment>
<protein>
    <submittedName>
        <fullName evidence="10">Prenylated RAB acceptor 1.B4</fullName>
    </submittedName>
</protein>
<gene>
    <name evidence="10" type="ORF">Prudu_017935</name>
</gene>
<proteinExistence type="inferred from homology"/>
<dbReference type="InterPro" id="IPR001398">
    <property type="entry name" value="Macrophage_inhib_fac"/>
</dbReference>
<evidence type="ECO:0000256" key="5">
    <source>
        <dbReference type="ARBA" id="ARBA00022692"/>
    </source>
</evidence>
<evidence type="ECO:0000256" key="3">
    <source>
        <dbReference type="ARBA" id="ARBA00005851"/>
    </source>
</evidence>
<evidence type="ECO:0000256" key="8">
    <source>
        <dbReference type="SAM" id="MobiDB-lite"/>
    </source>
</evidence>
<keyword evidence="5 9" id="KW-0812">Transmembrane</keyword>
<feature type="compositionally biased region" description="Basic residues" evidence="8">
    <location>
        <begin position="304"/>
        <end position="318"/>
    </location>
</feature>
<dbReference type="PANTHER" id="PTHR11954:SF46">
    <property type="entry name" value="MACROPHAGE MIGRATION INHIBITORY FACTOR HOMOLOG"/>
    <property type="match status" value="1"/>
</dbReference>
<organism evidence="10">
    <name type="scientific">Prunus dulcis</name>
    <name type="common">Almond</name>
    <name type="synonym">Amygdalus dulcis</name>
    <dbReference type="NCBI Taxonomy" id="3755"/>
    <lineage>
        <taxon>Eukaryota</taxon>
        <taxon>Viridiplantae</taxon>
        <taxon>Streptophyta</taxon>
        <taxon>Embryophyta</taxon>
        <taxon>Tracheophyta</taxon>
        <taxon>Spermatophyta</taxon>
        <taxon>Magnoliopsida</taxon>
        <taxon>eudicotyledons</taxon>
        <taxon>Gunneridae</taxon>
        <taxon>Pentapetalae</taxon>
        <taxon>rosids</taxon>
        <taxon>fabids</taxon>
        <taxon>Rosales</taxon>
        <taxon>Rosaceae</taxon>
        <taxon>Amygdaloideae</taxon>
        <taxon>Amygdaleae</taxon>
        <taxon>Prunus</taxon>
    </lineage>
</organism>
<dbReference type="GO" id="GO:0005783">
    <property type="term" value="C:endoplasmic reticulum"/>
    <property type="evidence" value="ECO:0007669"/>
    <property type="project" value="UniProtKB-ARBA"/>
</dbReference>